<protein>
    <submittedName>
        <fullName evidence="3">Uncharacterized protein</fullName>
    </submittedName>
</protein>
<feature type="compositionally biased region" description="Low complexity" evidence="1">
    <location>
        <begin position="39"/>
        <end position="50"/>
    </location>
</feature>
<keyword evidence="2" id="KW-0812">Transmembrane</keyword>
<accession>A0A7S0C8W3</accession>
<organism evidence="3">
    <name type="scientific">Proboscia inermis</name>
    <dbReference type="NCBI Taxonomy" id="420281"/>
    <lineage>
        <taxon>Eukaryota</taxon>
        <taxon>Sar</taxon>
        <taxon>Stramenopiles</taxon>
        <taxon>Ochrophyta</taxon>
        <taxon>Bacillariophyta</taxon>
        <taxon>Coscinodiscophyceae</taxon>
        <taxon>Rhizosoleniophycidae</taxon>
        <taxon>Rhizosoleniales</taxon>
        <taxon>Rhizosoleniaceae</taxon>
        <taxon>Proboscia</taxon>
    </lineage>
</organism>
<evidence type="ECO:0000256" key="1">
    <source>
        <dbReference type="SAM" id="MobiDB-lite"/>
    </source>
</evidence>
<keyword evidence="2" id="KW-0472">Membrane</keyword>
<feature type="region of interest" description="Disordered" evidence="1">
    <location>
        <begin position="18"/>
        <end position="52"/>
    </location>
</feature>
<proteinExistence type="predicted"/>
<keyword evidence="2" id="KW-1133">Transmembrane helix</keyword>
<dbReference type="AlphaFoldDB" id="A0A7S0C8W3"/>
<sequence length="105" mass="12029">METEKDTPKHFFFGIGVWSSAPPSAKTSSNYKQTDGCVSHSRSSQNDNSSKPFSEPLLVFGFSLETETSASYFFVYTLLWSVLLINRLFSLFKFMSQEYKLQMIK</sequence>
<dbReference type="EMBL" id="HBEL01025790">
    <property type="protein sequence ID" value="CAD8415809.1"/>
    <property type="molecule type" value="Transcribed_RNA"/>
</dbReference>
<evidence type="ECO:0000256" key="2">
    <source>
        <dbReference type="SAM" id="Phobius"/>
    </source>
</evidence>
<name>A0A7S0C8W3_9STRA</name>
<evidence type="ECO:0000313" key="3">
    <source>
        <dbReference type="EMBL" id="CAD8415809.1"/>
    </source>
</evidence>
<gene>
    <name evidence="3" type="ORF">PINE0816_LOCUS11944</name>
</gene>
<feature type="compositionally biased region" description="Polar residues" evidence="1">
    <location>
        <begin position="21"/>
        <end position="33"/>
    </location>
</feature>
<reference evidence="3" key="1">
    <citation type="submission" date="2021-01" db="EMBL/GenBank/DDBJ databases">
        <authorList>
            <person name="Corre E."/>
            <person name="Pelletier E."/>
            <person name="Niang G."/>
            <person name="Scheremetjew M."/>
            <person name="Finn R."/>
            <person name="Kale V."/>
            <person name="Holt S."/>
            <person name="Cochrane G."/>
            <person name="Meng A."/>
            <person name="Brown T."/>
            <person name="Cohen L."/>
        </authorList>
    </citation>
    <scope>NUCLEOTIDE SEQUENCE</scope>
    <source>
        <strain evidence="3">CCAP1064/1</strain>
    </source>
</reference>
<feature type="transmembrane region" description="Helical" evidence="2">
    <location>
        <begin position="73"/>
        <end position="95"/>
    </location>
</feature>